<gene>
    <name evidence="11" type="primary">boule2</name>
</gene>
<name>A0AAU7VEV3_9ANNE</name>
<evidence type="ECO:0000256" key="5">
    <source>
        <dbReference type="ARBA" id="ARBA00022845"/>
    </source>
</evidence>
<sequence>MAAADGTSSSGQKEDGPMLTNQAPKYGMLIPSRVFVGGIANNTTESDLRQFFTTYGPIRDCKIIQDRAGVSKGYGFVTFESVDDAEKLMKKEGDHVLFKDRKLNIGPAIRKQQAAARMYDQTAAANAAMLYSAAGLPYAIHPSQLALLQGHAAELNASNQSAQLIVCGRKTNINS</sequence>
<evidence type="ECO:0000256" key="1">
    <source>
        <dbReference type="ARBA" id="ARBA00004496"/>
    </source>
</evidence>
<dbReference type="CDD" id="cd12412">
    <property type="entry name" value="RRM_DAZL_BOULE"/>
    <property type="match status" value="1"/>
</dbReference>
<evidence type="ECO:0000259" key="10">
    <source>
        <dbReference type="PROSITE" id="PS50102"/>
    </source>
</evidence>
<dbReference type="SUPFAM" id="SSF54928">
    <property type="entry name" value="RNA-binding domain, RBD"/>
    <property type="match status" value="1"/>
</dbReference>
<dbReference type="GO" id="GO:0005737">
    <property type="term" value="C:cytoplasm"/>
    <property type="evidence" value="ECO:0007669"/>
    <property type="project" value="UniProtKB-SubCell"/>
</dbReference>
<dbReference type="InterPro" id="IPR000504">
    <property type="entry name" value="RRM_dom"/>
</dbReference>
<dbReference type="EMBL" id="OR750687">
    <property type="protein sequence ID" value="XBW67482.1"/>
    <property type="molecule type" value="mRNA"/>
</dbReference>
<organism evidence="11">
    <name type="scientific">Enchytraeus coronatus</name>
    <dbReference type="NCBI Taxonomy" id="208440"/>
    <lineage>
        <taxon>Eukaryota</taxon>
        <taxon>Metazoa</taxon>
        <taxon>Spiralia</taxon>
        <taxon>Lophotrochozoa</taxon>
        <taxon>Annelida</taxon>
        <taxon>Clitellata</taxon>
        <taxon>Oligochaeta</taxon>
        <taxon>Enchytraeida</taxon>
        <taxon>Enchytraeidae</taxon>
        <taxon>Enchytraeus</taxon>
    </lineage>
</organism>
<dbReference type="FunFam" id="3.30.70.330:FF:000167">
    <property type="entry name" value="protein boule-like isoform X1"/>
    <property type="match status" value="1"/>
</dbReference>
<comment type="subcellular location">
    <subcellularLocation>
        <location evidence="1">Cytoplasm</location>
    </subcellularLocation>
</comment>
<evidence type="ECO:0000256" key="2">
    <source>
        <dbReference type="ARBA" id="ARBA00022473"/>
    </source>
</evidence>
<dbReference type="InterPro" id="IPR034988">
    <property type="entry name" value="DAZ_BOULE_RRM"/>
</dbReference>
<feature type="region of interest" description="Disordered" evidence="9">
    <location>
        <begin position="1"/>
        <end position="22"/>
    </location>
</feature>
<dbReference type="InterPro" id="IPR035979">
    <property type="entry name" value="RBD_domain_sf"/>
</dbReference>
<evidence type="ECO:0000256" key="9">
    <source>
        <dbReference type="SAM" id="MobiDB-lite"/>
    </source>
</evidence>
<evidence type="ECO:0000313" key="11">
    <source>
        <dbReference type="EMBL" id="XBW67482.1"/>
    </source>
</evidence>
<dbReference type="PANTHER" id="PTHR11176:SF57">
    <property type="entry name" value="PROTEIN BOULE"/>
    <property type="match status" value="1"/>
</dbReference>
<evidence type="ECO:0000256" key="4">
    <source>
        <dbReference type="ARBA" id="ARBA00022782"/>
    </source>
</evidence>
<keyword evidence="5" id="KW-0810">Translation regulation</keyword>
<dbReference type="GO" id="GO:0045948">
    <property type="term" value="P:positive regulation of translational initiation"/>
    <property type="evidence" value="ECO:0007669"/>
    <property type="project" value="TreeGrafter"/>
</dbReference>
<dbReference type="AlphaFoldDB" id="A0AAU7VEV3"/>
<dbReference type="InterPro" id="IPR012677">
    <property type="entry name" value="Nucleotide-bd_a/b_plait_sf"/>
</dbReference>
<dbReference type="Pfam" id="PF00076">
    <property type="entry name" value="RRM_1"/>
    <property type="match status" value="1"/>
</dbReference>
<protein>
    <submittedName>
        <fullName evidence="11">Boule2</fullName>
    </submittedName>
</protein>
<feature type="compositionally biased region" description="Polar residues" evidence="9">
    <location>
        <begin position="1"/>
        <end position="11"/>
    </location>
</feature>
<dbReference type="Gene3D" id="3.30.70.330">
    <property type="match status" value="1"/>
</dbReference>
<evidence type="ECO:0000256" key="3">
    <source>
        <dbReference type="ARBA" id="ARBA00022490"/>
    </source>
</evidence>
<keyword evidence="7 8" id="KW-0694">RNA-binding</keyword>
<keyword evidence="3" id="KW-0963">Cytoplasm</keyword>
<evidence type="ECO:0000256" key="7">
    <source>
        <dbReference type="ARBA" id="ARBA00022884"/>
    </source>
</evidence>
<evidence type="ECO:0000256" key="8">
    <source>
        <dbReference type="PROSITE-ProRule" id="PRU00176"/>
    </source>
</evidence>
<dbReference type="GO" id="GO:0030154">
    <property type="term" value="P:cell differentiation"/>
    <property type="evidence" value="ECO:0007669"/>
    <property type="project" value="UniProtKB-KW"/>
</dbReference>
<dbReference type="GO" id="GO:0003730">
    <property type="term" value="F:mRNA 3'-UTR binding"/>
    <property type="evidence" value="ECO:0007669"/>
    <property type="project" value="TreeGrafter"/>
</dbReference>
<dbReference type="GO" id="GO:0070935">
    <property type="term" value="P:3'-UTR-mediated mRNA stabilization"/>
    <property type="evidence" value="ECO:0007669"/>
    <property type="project" value="TreeGrafter"/>
</dbReference>
<reference evidence="11" key="2">
    <citation type="submission" date="2023-10" db="EMBL/GenBank/DDBJ databases">
        <authorList>
            <person name="Kostyuchenko R.P."/>
        </authorList>
    </citation>
    <scope>NUCLEOTIDE SEQUENCE</scope>
</reference>
<keyword evidence="4" id="KW-0221">Differentiation</keyword>
<dbReference type="SMART" id="SM00360">
    <property type="entry name" value="RRM"/>
    <property type="match status" value="1"/>
</dbReference>
<keyword evidence="6" id="KW-0744">Spermatogenesis</keyword>
<reference evidence="11" key="1">
    <citation type="journal article" date="2023" name="Biology">
        <title>Germ Line/Multipotency Genes Show Differential Expression during Embryonic Development of the Annelid Enchytraeus coronatus.</title>
        <authorList>
            <person name="Kostyuchenko R.P."/>
            <person name="Nikanorova D.D."/>
            <person name="Amosov A.V."/>
        </authorList>
    </citation>
    <scope>NUCLEOTIDE SEQUENCE</scope>
</reference>
<accession>A0AAU7VEV3</accession>
<dbReference type="PROSITE" id="PS50102">
    <property type="entry name" value="RRM"/>
    <property type="match status" value="1"/>
</dbReference>
<dbReference type="GO" id="GO:0051321">
    <property type="term" value="P:meiotic cell cycle"/>
    <property type="evidence" value="ECO:0007669"/>
    <property type="project" value="UniProtKB-ARBA"/>
</dbReference>
<dbReference type="PANTHER" id="PTHR11176">
    <property type="entry name" value="BOULE-RELATED"/>
    <property type="match status" value="1"/>
</dbReference>
<proteinExistence type="evidence at transcript level"/>
<dbReference type="GO" id="GO:0007283">
    <property type="term" value="P:spermatogenesis"/>
    <property type="evidence" value="ECO:0007669"/>
    <property type="project" value="UniProtKB-KW"/>
</dbReference>
<dbReference type="GO" id="GO:0008494">
    <property type="term" value="F:translation activator activity"/>
    <property type="evidence" value="ECO:0007669"/>
    <property type="project" value="TreeGrafter"/>
</dbReference>
<feature type="domain" description="RRM" evidence="10">
    <location>
        <begin position="32"/>
        <end position="110"/>
    </location>
</feature>
<evidence type="ECO:0000256" key="6">
    <source>
        <dbReference type="ARBA" id="ARBA00022871"/>
    </source>
</evidence>
<keyword evidence="2" id="KW-0217">Developmental protein</keyword>